<feature type="binding site" evidence="9">
    <location>
        <position position="155"/>
    </location>
    <ligand>
        <name>cob(II)alamin</name>
        <dbReference type="ChEBI" id="CHEBI:16304"/>
    </ligand>
</feature>
<evidence type="ECO:0000313" key="11">
    <source>
        <dbReference type="EMBL" id="MVT44425.1"/>
    </source>
</evidence>
<feature type="binding site" evidence="9">
    <location>
        <position position="131"/>
    </location>
    <ligand>
        <name>cob(II)alamin</name>
        <dbReference type="ChEBI" id="CHEBI:16304"/>
    </ligand>
</feature>
<keyword evidence="3 9" id="KW-0819">tRNA processing</keyword>
<dbReference type="EMBL" id="WRXO01000011">
    <property type="protein sequence ID" value="MVT44425.1"/>
    <property type="molecule type" value="Genomic_DNA"/>
</dbReference>
<dbReference type="EC" id="1.17.99.6" evidence="9"/>
<feature type="binding site" evidence="9">
    <location>
        <position position="188"/>
    </location>
    <ligand>
        <name>[4Fe-4S] cluster</name>
        <dbReference type="ChEBI" id="CHEBI:49883"/>
        <label>1</label>
    </ligand>
</feature>
<dbReference type="Gene3D" id="3.30.70.20">
    <property type="match status" value="1"/>
</dbReference>
<feature type="binding site" evidence="9">
    <location>
        <position position="246"/>
    </location>
    <ligand>
        <name>[4Fe-4S] cluster</name>
        <dbReference type="ChEBI" id="CHEBI:49883"/>
        <label>1</label>
    </ligand>
</feature>
<keyword evidence="7 9" id="KW-0408">Iron</keyword>
<feature type="binding site" evidence="9">
    <location>
        <position position="191"/>
    </location>
    <ligand>
        <name>[4Fe-4S] cluster</name>
        <dbReference type="ChEBI" id="CHEBI:49883"/>
        <label>1</label>
    </ligand>
</feature>
<dbReference type="Pfam" id="PF08331">
    <property type="entry name" value="QueG_DUF1730"/>
    <property type="match status" value="1"/>
</dbReference>
<keyword evidence="1 9" id="KW-0004">4Fe-4S</keyword>
<dbReference type="PANTHER" id="PTHR30002:SF4">
    <property type="entry name" value="EPOXYQUEUOSINE REDUCTASE"/>
    <property type="match status" value="1"/>
</dbReference>
<evidence type="ECO:0000259" key="10">
    <source>
        <dbReference type="PROSITE" id="PS51379"/>
    </source>
</evidence>
<dbReference type="PROSITE" id="PS00198">
    <property type="entry name" value="4FE4S_FER_1"/>
    <property type="match status" value="1"/>
</dbReference>
<keyword evidence="9" id="KW-0170">Cobalt</keyword>
<organism evidence="11 12">
    <name type="scientific">Chitinophaga oryziterrae</name>
    <dbReference type="NCBI Taxonomy" id="1031224"/>
    <lineage>
        <taxon>Bacteria</taxon>
        <taxon>Pseudomonadati</taxon>
        <taxon>Bacteroidota</taxon>
        <taxon>Chitinophagia</taxon>
        <taxon>Chitinophagales</taxon>
        <taxon>Chitinophagaceae</taxon>
        <taxon>Chitinophaga</taxon>
    </lineage>
</organism>
<dbReference type="SUPFAM" id="SSF46548">
    <property type="entry name" value="alpha-helical ferredoxin"/>
    <property type="match status" value="1"/>
</dbReference>
<reference evidence="11 12" key="1">
    <citation type="submission" date="2019-12" db="EMBL/GenBank/DDBJ databases">
        <title>The draft genomic sequence of strain Chitinophaga oryziterrae JCM 16595.</title>
        <authorList>
            <person name="Zhang X."/>
        </authorList>
    </citation>
    <scope>NUCLEOTIDE SEQUENCE [LARGE SCALE GENOMIC DNA]</scope>
    <source>
        <strain evidence="11 12">JCM 16595</strain>
    </source>
</reference>
<comment type="cofactor">
    <cofactor evidence="9">
        <name>cob(II)alamin</name>
        <dbReference type="ChEBI" id="CHEBI:16304"/>
    </cofactor>
</comment>
<feature type="binding site" evidence="9">
    <location>
        <begin position="239"/>
        <end position="240"/>
    </location>
    <ligand>
        <name>cob(II)alamin</name>
        <dbReference type="ChEBI" id="CHEBI:16304"/>
    </ligand>
</feature>
<dbReference type="Pfam" id="PF13484">
    <property type="entry name" value="Fer4_16"/>
    <property type="match status" value="1"/>
</dbReference>
<dbReference type="RefSeq" id="WP_157303220.1">
    <property type="nucleotide sequence ID" value="NZ_BAAAZB010000036.1"/>
</dbReference>
<dbReference type="GO" id="GO:0005737">
    <property type="term" value="C:cytoplasm"/>
    <property type="evidence" value="ECO:0007669"/>
    <property type="project" value="UniProtKB-SubCell"/>
</dbReference>
<comment type="subunit">
    <text evidence="9">Monomer.</text>
</comment>
<gene>
    <name evidence="9 11" type="primary">queG</name>
    <name evidence="11" type="ORF">GO495_27775</name>
</gene>
<evidence type="ECO:0000256" key="2">
    <source>
        <dbReference type="ARBA" id="ARBA00022490"/>
    </source>
</evidence>
<dbReference type="GO" id="GO:0051539">
    <property type="term" value="F:4 iron, 4 sulfur cluster binding"/>
    <property type="evidence" value="ECO:0007669"/>
    <property type="project" value="UniProtKB-KW"/>
</dbReference>
<dbReference type="GO" id="GO:0008616">
    <property type="term" value="P:tRNA queuosine(34) biosynthetic process"/>
    <property type="evidence" value="ECO:0007669"/>
    <property type="project" value="UniProtKB-UniRule"/>
</dbReference>
<feature type="binding site" evidence="9">
    <location>
        <position position="220"/>
    </location>
    <ligand>
        <name>tRNA</name>
        <dbReference type="ChEBI" id="CHEBI:17843"/>
    </ligand>
</feature>
<dbReference type="GO" id="GO:0052693">
    <property type="term" value="F:epoxyqueuosine reductase activity"/>
    <property type="evidence" value="ECO:0007669"/>
    <property type="project" value="UniProtKB-UniRule"/>
</dbReference>
<keyword evidence="9" id="KW-0846">Cobalamin</keyword>
<keyword evidence="5 9" id="KW-0671">Queuosine biosynthesis</keyword>
<evidence type="ECO:0000256" key="6">
    <source>
        <dbReference type="ARBA" id="ARBA00023002"/>
    </source>
</evidence>
<dbReference type="GO" id="GO:0031419">
    <property type="term" value="F:cobalamin binding"/>
    <property type="evidence" value="ECO:0007669"/>
    <property type="project" value="UniProtKB-KW"/>
</dbReference>
<evidence type="ECO:0000256" key="1">
    <source>
        <dbReference type="ARBA" id="ARBA00022485"/>
    </source>
</evidence>
<feature type="active site" description="Proton donor" evidence="9">
    <location>
        <position position="131"/>
    </location>
</feature>
<feature type="binding site" evidence="9">
    <location>
        <position position="213"/>
    </location>
    <ligand>
        <name>cob(II)alamin</name>
        <dbReference type="ChEBI" id="CHEBI:16304"/>
    </ligand>
</feature>
<keyword evidence="8 9" id="KW-0411">Iron-sulfur</keyword>
<feature type="binding site" evidence="9">
    <location>
        <position position="60"/>
    </location>
    <ligand>
        <name>cob(II)alamin</name>
        <dbReference type="ChEBI" id="CHEBI:16304"/>
    </ligand>
</feature>
<feature type="binding site" evidence="9">
    <location>
        <position position="239"/>
    </location>
    <ligand>
        <name>[4Fe-4S] cluster</name>
        <dbReference type="ChEBI" id="CHEBI:49883"/>
        <label>2</label>
    </ligand>
</feature>
<dbReference type="OrthoDB" id="9784571at2"/>
<feature type="binding site" evidence="9">
    <location>
        <position position="152"/>
    </location>
    <ligand>
        <name>cob(II)alamin</name>
        <dbReference type="ChEBI" id="CHEBI:16304"/>
    </ligand>
</feature>
<name>A0A6N8JGJ2_9BACT</name>
<feature type="domain" description="4Fe-4S ferredoxin-type" evidence="10">
    <location>
        <begin position="173"/>
        <end position="205"/>
    </location>
</feature>
<comment type="catalytic activity">
    <reaction evidence="9">
        <text>epoxyqueuosine(34) in tRNA + AH2 = queuosine(34) in tRNA + A + H2O</text>
        <dbReference type="Rhea" id="RHEA:32159"/>
        <dbReference type="Rhea" id="RHEA-COMP:18571"/>
        <dbReference type="Rhea" id="RHEA-COMP:18582"/>
        <dbReference type="ChEBI" id="CHEBI:13193"/>
        <dbReference type="ChEBI" id="CHEBI:15377"/>
        <dbReference type="ChEBI" id="CHEBI:17499"/>
        <dbReference type="ChEBI" id="CHEBI:194431"/>
        <dbReference type="ChEBI" id="CHEBI:194443"/>
        <dbReference type="EC" id="1.17.99.6"/>
    </reaction>
</comment>
<feature type="binding site" evidence="9">
    <location>
        <position position="166"/>
    </location>
    <ligand>
        <name>cob(II)alamin</name>
        <dbReference type="ChEBI" id="CHEBI:16304"/>
    </ligand>
</feature>
<dbReference type="PROSITE" id="PS51379">
    <property type="entry name" value="4FE4S_FER_2"/>
    <property type="match status" value="1"/>
</dbReference>
<dbReference type="PANTHER" id="PTHR30002">
    <property type="entry name" value="EPOXYQUEUOSINE REDUCTASE"/>
    <property type="match status" value="1"/>
</dbReference>
<comment type="pathway">
    <text evidence="9">tRNA modification; tRNA-queuosine biosynthesis.</text>
</comment>
<comment type="caution">
    <text evidence="11">The sequence shown here is derived from an EMBL/GenBank/DDBJ whole genome shotgun (WGS) entry which is preliminary data.</text>
</comment>
<feature type="binding site" evidence="9">
    <location>
        <position position="242"/>
    </location>
    <ligand>
        <name>[4Fe-4S] cluster</name>
        <dbReference type="ChEBI" id="CHEBI:49883"/>
        <label>2</label>
    </ligand>
</feature>
<feature type="binding site" evidence="9">
    <location>
        <position position="185"/>
    </location>
    <ligand>
        <name>[4Fe-4S] cluster</name>
        <dbReference type="ChEBI" id="CHEBI:49883"/>
        <label>1</label>
    </ligand>
</feature>
<dbReference type="InterPro" id="IPR004453">
    <property type="entry name" value="QueG"/>
</dbReference>
<sequence length="308" mass="35278">MNITANYTAFIKKQAADLGFDQCGIARAVQLDDDARRLETWLNKGMHGTMHYMENNFDKRIDPRKLVDNAQSVITLLLNYYPEEQQNPEAPKISKYAYGNDYHEVIKAKLKVLLLRMQETFGEVNGRGFVDSAPVLERSWAQRSGLGWLGKNGNLIHKQSGSFFFIATLITDLALEYDSPVGDHCGTCTRCLDACPTDALVEPGVVDGSRCISYFTIELKELLIPENMQDRFENWMFGCDICQDVCPWNKFSRPNKTIEFTPIPAILNFSTKDWEALTEEEFKKIFRHSPLKRSKYDGIRRNLRLKGI</sequence>
<evidence type="ECO:0000256" key="3">
    <source>
        <dbReference type="ARBA" id="ARBA00022694"/>
    </source>
</evidence>
<protein>
    <recommendedName>
        <fullName evidence="9">Epoxyqueuosine reductase</fullName>
        <ecNumber evidence="9">1.17.99.6</ecNumber>
    </recommendedName>
    <alternativeName>
        <fullName evidence="9">Queuosine biosynthesis protein QueG</fullName>
    </alternativeName>
</protein>
<comment type="function">
    <text evidence="9">Catalyzes the conversion of epoxyqueuosine (oQ) to queuosine (Q), which is a hypermodified base found in the wobble positions of tRNA(Asp), tRNA(Asn), tRNA(His) and tRNA(Tyr).</text>
</comment>
<evidence type="ECO:0000256" key="9">
    <source>
        <dbReference type="HAMAP-Rule" id="MF_00916"/>
    </source>
</evidence>
<accession>A0A6N8JGJ2</accession>
<dbReference type="HAMAP" id="MF_00916">
    <property type="entry name" value="QueG"/>
    <property type="match status" value="1"/>
</dbReference>
<evidence type="ECO:0000256" key="7">
    <source>
        <dbReference type="ARBA" id="ARBA00023004"/>
    </source>
</evidence>
<evidence type="ECO:0000256" key="8">
    <source>
        <dbReference type="ARBA" id="ARBA00023014"/>
    </source>
</evidence>
<keyword evidence="12" id="KW-1185">Reference proteome</keyword>
<comment type="caution">
    <text evidence="9">Lacks conserved residue(s) required for the propagation of feature annotation.</text>
</comment>
<dbReference type="FunFam" id="3.30.70.20:FF:000037">
    <property type="entry name" value="Epoxyqueuosine reductase"/>
    <property type="match status" value="1"/>
</dbReference>
<comment type="cofactor">
    <cofactor evidence="9">
        <name>[4Fe-4S] cluster</name>
        <dbReference type="ChEBI" id="CHEBI:49883"/>
    </cofactor>
    <text evidence="9">Binds 2 [4Fe-4S] clusters per monomer.</text>
</comment>
<keyword evidence="2 9" id="KW-0963">Cytoplasm</keyword>
<dbReference type="AlphaFoldDB" id="A0A6N8JGJ2"/>
<evidence type="ECO:0000256" key="4">
    <source>
        <dbReference type="ARBA" id="ARBA00022723"/>
    </source>
</evidence>
<dbReference type="InterPro" id="IPR017900">
    <property type="entry name" value="4Fe4S_Fe_S_CS"/>
</dbReference>
<feature type="binding site" evidence="9">
    <location>
        <position position="195"/>
    </location>
    <ligand>
        <name>[4Fe-4S] cluster</name>
        <dbReference type="ChEBI" id="CHEBI:49883"/>
        <label>2</label>
    </ligand>
</feature>
<dbReference type="NCBIfam" id="TIGR00276">
    <property type="entry name" value="tRNA epoxyqueuosine(34) reductase QueG"/>
    <property type="match status" value="1"/>
</dbReference>
<proteinExistence type="inferred from homology"/>
<evidence type="ECO:0000313" key="12">
    <source>
        <dbReference type="Proteomes" id="UP000468388"/>
    </source>
</evidence>
<dbReference type="UniPathway" id="UPA00392"/>
<evidence type="ECO:0000256" key="5">
    <source>
        <dbReference type="ARBA" id="ARBA00022785"/>
    </source>
</evidence>
<dbReference type="Proteomes" id="UP000468388">
    <property type="component" value="Unassembled WGS sequence"/>
</dbReference>
<comment type="similarity">
    <text evidence="9">Belongs to the QueG family.</text>
</comment>
<keyword evidence="4 9" id="KW-0479">Metal-binding</keyword>
<dbReference type="InterPro" id="IPR013542">
    <property type="entry name" value="QueG_DUF1730"/>
</dbReference>
<keyword evidence="6 9" id="KW-0560">Oxidoreductase</keyword>
<dbReference type="GO" id="GO:0046872">
    <property type="term" value="F:metal ion binding"/>
    <property type="evidence" value="ECO:0007669"/>
    <property type="project" value="UniProtKB-KW"/>
</dbReference>
<feature type="binding site" evidence="9">
    <location>
        <position position="211"/>
    </location>
    <ligand>
        <name>[4Fe-4S] cluster</name>
        <dbReference type="ChEBI" id="CHEBI:49883"/>
        <label>2</label>
    </ligand>
</feature>
<comment type="subcellular location">
    <subcellularLocation>
        <location evidence="9">Cytoplasm</location>
    </subcellularLocation>
</comment>
<dbReference type="InterPro" id="IPR017896">
    <property type="entry name" value="4Fe4S_Fe-S-bd"/>
</dbReference>